<dbReference type="EMBL" id="JBGMEF010000018">
    <property type="protein sequence ID" value="MFO3667179.1"/>
    <property type="molecule type" value="Genomic_DNA"/>
</dbReference>
<dbReference type="InterPro" id="IPR023811">
    <property type="entry name" value="CHP04076"/>
</dbReference>
<dbReference type="NCBIfam" id="TIGR04076">
    <property type="entry name" value="TIGR04076 family protein"/>
    <property type="match status" value="1"/>
</dbReference>
<dbReference type="RefSeq" id="WP_106460380.1">
    <property type="nucleotide sequence ID" value="NZ_JBGMEF010000018.1"/>
</dbReference>
<evidence type="ECO:0000313" key="1">
    <source>
        <dbReference type="EMBL" id="MFO3667179.1"/>
    </source>
</evidence>
<reference evidence="1 2" key="1">
    <citation type="journal article" date="2025" name="Anaerobe">
        <title>Description of Anaerococcus kampingiae sp. nov., Anaerococcus groningensis sp. nov., Anaerococcus martiniensis sp. nov., and Anaerococcus cruorum sp. nov., isolated from human clinical specimens.</title>
        <authorList>
            <person name="Boiten K.E."/>
            <person name="Meijer J."/>
            <person name="van Wezel E.M."/>
            <person name="Veloo A.C.M."/>
        </authorList>
    </citation>
    <scope>NUCLEOTIDE SEQUENCE [LARGE SCALE GENOMIC DNA]</scope>
    <source>
        <strain evidence="1 2">ENR0874</strain>
    </source>
</reference>
<evidence type="ECO:0000313" key="2">
    <source>
        <dbReference type="Proteomes" id="UP001637994"/>
    </source>
</evidence>
<comment type="caution">
    <text evidence="1">The sequence shown here is derived from an EMBL/GenBank/DDBJ whole genome shotgun (WGS) entry which is preliminary data.</text>
</comment>
<sequence length="86" mass="9761">MRPKIKITLVDKKGDCPCHKGYQIGQTWDFDTDRGEFCSLAMHTLFPMVDILRYGGKLPKSRAGDVRFACPDADVINIFRLEKIDG</sequence>
<gene>
    <name evidence="1" type="ORF">ACCQ42_05280</name>
</gene>
<proteinExistence type="predicted"/>
<name>A0ABW9MDB4_9FIRM</name>
<keyword evidence="2" id="KW-1185">Reference proteome</keyword>
<organism evidence="1 2">
    <name type="scientific">Anaerococcus kampingae</name>
    <dbReference type="NCBI Taxonomy" id="3115614"/>
    <lineage>
        <taxon>Bacteria</taxon>
        <taxon>Bacillati</taxon>
        <taxon>Bacillota</taxon>
        <taxon>Tissierellia</taxon>
        <taxon>Tissierellales</taxon>
        <taxon>Peptoniphilaceae</taxon>
        <taxon>Anaerococcus</taxon>
    </lineage>
</organism>
<dbReference type="Proteomes" id="UP001637994">
    <property type="component" value="Unassembled WGS sequence"/>
</dbReference>
<protein>
    <submittedName>
        <fullName evidence="1">TIGR04076 family protein</fullName>
    </submittedName>
</protein>
<accession>A0ABW9MDB4</accession>